<evidence type="ECO:0000313" key="1">
    <source>
        <dbReference type="EMBL" id="KAK8884948.1"/>
    </source>
</evidence>
<comment type="caution">
    <text evidence="1">The sequence shown here is derived from an EMBL/GenBank/DDBJ whole genome shotgun (WGS) entry which is preliminary data.</text>
</comment>
<proteinExistence type="predicted"/>
<name>A0ABR2K1G9_9EUKA</name>
<protein>
    <submittedName>
        <fullName evidence="1">Uncharacterized protein</fullName>
    </submittedName>
</protein>
<organism evidence="1 2">
    <name type="scientific">Tritrichomonas musculus</name>
    <dbReference type="NCBI Taxonomy" id="1915356"/>
    <lineage>
        <taxon>Eukaryota</taxon>
        <taxon>Metamonada</taxon>
        <taxon>Parabasalia</taxon>
        <taxon>Tritrichomonadida</taxon>
        <taxon>Tritrichomonadidae</taxon>
        <taxon>Tritrichomonas</taxon>
    </lineage>
</organism>
<keyword evidence="2" id="KW-1185">Reference proteome</keyword>
<sequence>MDVPCIHDICSKFFNETILYDTIKFSSLDFKPIDQNTIKLEIYEIETELTFNKKTITPNNNNNDNDTNHSALAFNPDYDIEDEPISYIIKHTEFQLSSVIQKHNINLAIAGVQLYDKMMKDDRLVLMKTNNQPLFWANYQMSLWKNVLQGRKPIRI</sequence>
<dbReference type="EMBL" id="JAPFFF010000008">
    <property type="protein sequence ID" value="KAK8884948.1"/>
    <property type="molecule type" value="Genomic_DNA"/>
</dbReference>
<reference evidence="1 2" key="1">
    <citation type="submission" date="2024-04" db="EMBL/GenBank/DDBJ databases">
        <title>Tritrichomonas musculus Genome.</title>
        <authorList>
            <person name="Alves-Ferreira E."/>
            <person name="Grigg M."/>
            <person name="Lorenzi H."/>
            <person name="Galac M."/>
        </authorList>
    </citation>
    <scope>NUCLEOTIDE SEQUENCE [LARGE SCALE GENOMIC DNA]</scope>
    <source>
        <strain evidence="1 2">EAF2021</strain>
    </source>
</reference>
<evidence type="ECO:0000313" key="2">
    <source>
        <dbReference type="Proteomes" id="UP001470230"/>
    </source>
</evidence>
<accession>A0ABR2K1G9</accession>
<gene>
    <name evidence="1" type="ORF">M9Y10_044071</name>
</gene>
<dbReference type="Proteomes" id="UP001470230">
    <property type="component" value="Unassembled WGS sequence"/>
</dbReference>